<dbReference type="AlphaFoldDB" id="A0A1M5YA72"/>
<keyword evidence="1" id="KW-1133">Transmembrane helix</keyword>
<organism evidence="2 3">
    <name type="scientific">Clostridium grantii DSM 8605</name>
    <dbReference type="NCBI Taxonomy" id="1121316"/>
    <lineage>
        <taxon>Bacteria</taxon>
        <taxon>Bacillati</taxon>
        <taxon>Bacillota</taxon>
        <taxon>Clostridia</taxon>
        <taxon>Eubacteriales</taxon>
        <taxon>Clostridiaceae</taxon>
        <taxon>Clostridium</taxon>
    </lineage>
</organism>
<gene>
    <name evidence="2" type="ORF">SAMN02745207_04305</name>
</gene>
<evidence type="ECO:0000256" key="1">
    <source>
        <dbReference type="SAM" id="Phobius"/>
    </source>
</evidence>
<evidence type="ECO:0000313" key="2">
    <source>
        <dbReference type="EMBL" id="SHI08882.1"/>
    </source>
</evidence>
<sequence>MEMTLNSLNVAFPELSANELTNVNGGDWISNLLVVATGIGFVSGAILGGLSLPSNLRSGTEAKFGVTIGVIGGIILITAGTRGLLNDAYNYIKSHM</sequence>
<reference evidence="2 3" key="1">
    <citation type="submission" date="2016-11" db="EMBL/GenBank/DDBJ databases">
        <authorList>
            <person name="Jaros S."/>
            <person name="Januszkiewicz K."/>
            <person name="Wedrychowicz H."/>
        </authorList>
    </citation>
    <scope>NUCLEOTIDE SEQUENCE [LARGE SCALE GENOMIC DNA]</scope>
    <source>
        <strain evidence="2 3">DSM 8605</strain>
    </source>
</reference>
<keyword evidence="3" id="KW-1185">Reference proteome</keyword>
<dbReference type="EMBL" id="FQXM01000078">
    <property type="protein sequence ID" value="SHI08882.1"/>
    <property type="molecule type" value="Genomic_DNA"/>
</dbReference>
<keyword evidence="1" id="KW-0812">Transmembrane</keyword>
<dbReference type="Proteomes" id="UP000184447">
    <property type="component" value="Unassembled WGS sequence"/>
</dbReference>
<proteinExistence type="predicted"/>
<name>A0A1M5YA72_9CLOT</name>
<feature type="transmembrane region" description="Helical" evidence="1">
    <location>
        <begin position="28"/>
        <end position="52"/>
    </location>
</feature>
<evidence type="ECO:0000313" key="3">
    <source>
        <dbReference type="Proteomes" id="UP000184447"/>
    </source>
</evidence>
<protein>
    <submittedName>
        <fullName evidence="2">Uncharacterized protein</fullName>
    </submittedName>
</protein>
<keyword evidence="1" id="KW-0472">Membrane</keyword>
<feature type="transmembrane region" description="Helical" evidence="1">
    <location>
        <begin position="64"/>
        <end position="85"/>
    </location>
</feature>
<dbReference type="RefSeq" id="WP_073341044.1">
    <property type="nucleotide sequence ID" value="NZ_FQXM01000078.1"/>
</dbReference>
<accession>A0A1M5YA72</accession>